<keyword evidence="1" id="KW-0472">Membrane</keyword>
<evidence type="ECO:0008006" key="4">
    <source>
        <dbReference type="Google" id="ProtNLM"/>
    </source>
</evidence>
<protein>
    <recommendedName>
        <fullName evidence="4">Pectate lyase superfamily protein domain-containing protein</fullName>
    </recommendedName>
</protein>
<evidence type="ECO:0000313" key="3">
    <source>
        <dbReference type="Proteomes" id="UP000782241"/>
    </source>
</evidence>
<accession>A0A9P7H2N4</accession>
<gene>
    <name evidence="2" type="ORF">KAF25_003467</name>
</gene>
<name>A0A9P7H2N4_9HYPO</name>
<dbReference type="InterPro" id="IPR012334">
    <property type="entry name" value="Pectin_lyas_fold"/>
</dbReference>
<reference evidence="2" key="1">
    <citation type="submission" date="2021-04" db="EMBL/GenBank/DDBJ databases">
        <title>Draft genome of Fusarium avenaceum strain F156N33, isolated from an atmospheric sample in Virginia.</title>
        <authorList>
            <person name="Yang S."/>
            <person name="Vinatzer B.A."/>
            <person name="Coleman J."/>
        </authorList>
    </citation>
    <scope>NUCLEOTIDE SEQUENCE</scope>
    <source>
        <strain evidence="2">F156N33</strain>
    </source>
</reference>
<dbReference type="SUPFAM" id="SSF51126">
    <property type="entry name" value="Pectin lyase-like"/>
    <property type="match status" value="1"/>
</dbReference>
<dbReference type="InterPro" id="IPR011050">
    <property type="entry name" value="Pectin_lyase_fold/virulence"/>
</dbReference>
<evidence type="ECO:0000256" key="1">
    <source>
        <dbReference type="SAM" id="Phobius"/>
    </source>
</evidence>
<keyword evidence="1" id="KW-0812">Transmembrane</keyword>
<proteinExistence type="predicted"/>
<comment type="caution">
    <text evidence="2">The sequence shown here is derived from an EMBL/GenBank/DDBJ whole genome shotgun (WGS) entry which is preliminary data.</text>
</comment>
<dbReference type="Gene3D" id="2.160.20.10">
    <property type="entry name" value="Single-stranded right-handed beta-helix, Pectin lyase-like"/>
    <property type="match status" value="1"/>
</dbReference>
<dbReference type="EMBL" id="JAGPUO010000010">
    <property type="protein sequence ID" value="KAG5659945.1"/>
    <property type="molecule type" value="Genomic_DNA"/>
</dbReference>
<feature type="transmembrane region" description="Helical" evidence="1">
    <location>
        <begin position="12"/>
        <end position="35"/>
    </location>
</feature>
<sequence>MPLPRKCFSPWIIFSIVCCFIIVTITVTCATYFTLRKKKHHEFDWTTIMSNRGDIIPDFSFAGYHNSAIILPDLATPNITLSFNSSVNDVTSLIQEAIDSIASSGGGSVILPGGKWPITAGLNVSSHVVISGSPDEQTVLVLQERPSVPVFTLGTPGSASKPRYGFRSNITNDYVPIGSSAVEVADSSGFAVDQLIYVSRQATESWIRYNGMSNLQRDDASQTWIPENKRIMSPNQISGVYGTNITLKIPLTDNFDSKYLQTQLIAYTPPETNMEMGVRDLQIEVPDTCSGASMDDQACNYAAVYFPSWTVDSWASGLTLKGFNRFFQVDVDAARITIQKTTMNRDRDIQGSALPFDILIQGSQVLVQDCEQVGIPSARCFSVATESLTSGPNAVLRHKTKSNVQTIYPHERWAQGLLVEDTSVPTYFVNRDIKGSGHGWSINGGVGWNLNASILEFESPPLGINWCIGCGEEDDGPKGNATFLESGKRVSPKSLFTSQLENRGVYRYAEDGG</sequence>
<dbReference type="AlphaFoldDB" id="A0A9P7H2N4"/>
<keyword evidence="1" id="KW-1133">Transmembrane helix</keyword>
<dbReference type="Proteomes" id="UP000782241">
    <property type="component" value="Unassembled WGS sequence"/>
</dbReference>
<organism evidence="2 3">
    <name type="scientific">Fusarium avenaceum</name>
    <dbReference type="NCBI Taxonomy" id="40199"/>
    <lineage>
        <taxon>Eukaryota</taxon>
        <taxon>Fungi</taxon>
        <taxon>Dikarya</taxon>
        <taxon>Ascomycota</taxon>
        <taxon>Pezizomycotina</taxon>
        <taxon>Sordariomycetes</taxon>
        <taxon>Hypocreomycetidae</taxon>
        <taxon>Hypocreales</taxon>
        <taxon>Nectriaceae</taxon>
        <taxon>Fusarium</taxon>
        <taxon>Fusarium tricinctum species complex</taxon>
    </lineage>
</organism>
<evidence type="ECO:0000313" key="2">
    <source>
        <dbReference type="EMBL" id="KAG5659945.1"/>
    </source>
</evidence>
<keyword evidence="3" id="KW-1185">Reference proteome</keyword>